<evidence type="ECO:0000256" key="5">
    <source>
        <dbReference type="ARBA" id="ARBA00022737"/>
    </source>
</evidence>
<dbReference type="PANTHER" id="PTHR43099:SF2">
    <property type="entry name" value="UPF0053 PROTEIN YRKA"/>
    <property type="match status" value="1"/>
</dbReference>
<dbReference type="Pfam" id="PF01595">
    <property type="entry name" value="CNNM"/>
    <property type="match status" value="1"/>
</dbReference>
<keyword evidence="7 9" id="KW-0129">CBS domain</keyword>
<keyword evidence="4 10" id="KW-0812">Transmembrane</keyword>
<dbReference type="PANTHER" id="PTHR43099">
    <property type="entry name" value="UPF0053 PROTEIN YRKA"/>
    <property type="match status" value="1"/>
</dbReference>
<dbReference type="CDD" id="cd04590">
    <property type="entry name" value="CBS_pair_CorC_HlyC_assoc"/>
    <property type="match status" value="1"/>
</dbReference>
<evidence type="ECO:0000313" key="15">
    <source>
        <dbReference type="Proteomes" id="UP000580568"/>
    </source>
</evidence>
<keyword evidence="3" id="KW-1003">Cell membrane</keyword>
<feature type="domain" description="CBS" evidence="12">
    <location>
        <begin position="220"/>
        <end position="281"/>
    </location>
</feature>
<dbReference type="SUPFAM" id="SSF56176">
    <property type="entry name" value="FAD-binding/transporter-associated domain-like"/>
    <property type="match status" value="1"/>
</dbReference>
<feature type="domain" description="CBS" evidence="12">
    <location>
        <begin position="286"/>
        <end position="343"/>
    </location>
</feature>
<evidence type="ECO:0000256" key="9">
    <source>
        <dbReference type="PROSITE-ProRule" id="PRU00703"/>
    </source>
</evidence>
<evidence type="ECO:0000256" key="8">
    <source>
        <dbReference type="ARBA" id="ARBA00023136"/>
    </source>
</evidence>
<dbReference type="InterPro" id="IPR016169">
    <property type="entry name" value="FAD-bd_PCMH_sub2"/>
</dbReference>
<dbReference type="Pfam" id="PF00571">
    <property type="entry name" value="CBS"/>
    <property type="match status" value="2"/>
</dbReference>
<evidence type="ECO:0000256" key="7">
    <source>
        <dbReference type="ARBA" id="ARBA00023122"/>
    </source>
</evidence>
<evidence type="ECO:0000256" key="2">
    <source>
        <dbReference type="ARBA" id="ARBA00006337"/>
    </source>
</evidence>
<comment type="caution">
    <text evidence="14">The sequence shown here is derived from an EMBL/GenBank/DDBJ whole genome shotgun (WGS) entry which is preliminary data.</text>
</comment>
<dbReference type="Pfam" id="PF03471">
    <property type="entry name" value="CorC_HlyC"/>
    <property type="match status" value="1"/>
</dbReference>
<evidence type="ECO:0000256" key="4">
    <source>
        <dbReference type="ARBA" id="ARBA00022692"/>
    </source>
</evidence>
<sequence>MEENLIKSILLVVVLIAINAFLVAAEMSIVSLNKNRIGILADKGDKKAILLRNLTNEPSRFLATIQVGITLAGFFASASAATSLSNSFARFLSKNNVPYSDQIALVIITIVISYFTLVLGELFPKRLALKKSESVAMFTVKPVVMISKITVPFVKFLSFSTNLLIRLFGIDMNNMEERVSEEEIKSMIEVGKEHGVINETEREMINGIFRFDDKLAKEVMIPRTEVFMLDGDEKIADVIEEIVHEKFSRIPIYEDEVDNIIGILYTKDIFSQFITKDIDDIELNKLVREPYFVPETKHIDELFKDIKETKSHMAILIDEYGGFSGIVTLEDLVEEVMGNISDEYDEDEQEIRKIDDNTYSVDGLLSIYRVNEILNLNINSEDTDTIGGFVLEMLGTIPKNIENSIVNYDNITLKIEEMSEKRVERVKIFIQ</sequence>
<dbReference type="SMART" id="SM01091">
    <property type="entry name" value="CorC_HlyC"/>
    <property type="match status" value="1"/>
</dbReference>
<evidence type="ECO:0000313" key="14">
    <source>
        <dbReference type="EMBL" id="GFP77623.1"/>
    </source>
</evidence>
<dbReference type="InterPro" id="IPR046342">
    <property type="entry name" value="CBS_dom_sf"/>
</dbReference>
<dbReference type="InterPro" id="IPR005170">
    <property type="entry name" value="Transptr-assoc_dom"/>
</dbReference>
<dbReference type="Gene3D" id="3.30.465.10">
    <property type="match status" value="1"/>
</dbReference>
<gene>
    <name evidence="14" type="ORF">bsdtw1_03781</name>
</gene>
<dbReference type="InterPro" id="IPR036318">
    <property type="entry name" value="FAD-bd_PCMH-like_sf"/>
</dbReference>
<dbReference type="GO" id="GO:0050660">
    <property type="term" value="F:flavin adenine dinucleotide binding"/>
    <property type="evidence" value="ECO:0007669"/>
    <property type="project" value="InterPro"/>
</dbReference>
<keyword evidence="6 10" id="KW-1133">Transmembrane helix</keyword>
<proteinExistence type="inferred from homology"/>
<dbReference type="GO" id="GO:0005886">
    <property type="term" value="C:plasma membrane"/>
    <property type="evidence" value="ECO:0007669"/>
    <property type="project" value="UniProtKB-SubCell"/>
</dbReference>
<feature type="transmembrane region" description="Helical" evidence="11">
    <location>
        <begin position="102"/>
        <end position="123"/>
    </location>
</feature>
<dbReference type="InterPro" id="IPR002550">
    <property type="entry name" value="CNNM"/>
</dbReference>
<name>A0A6V8SRV4_9CLOT</name>
<evidence type="ECO:0000259" key="12">
    <source>
        <dbReference type="PROSITE" id="PS51371"/>
    </source>
</evidence>
<feature type="transmembrane region" description="Helical" evidence="11">
    <location>
        <begin position="6"/>
        <end position="25"/>
    </location>
</feature>
<evidence type="ECO:0000256" key="3">
    <source>
        <dbReference type="ARBA" id="ARBA00022475"/>
    </source>
</evidence>
<dbReference type="PROSITE" id="PS51846">
    <property type="entry name" value="CNNM"/>
    <property type="match status" value="1"/>
</dbReference>
<keyword evidence="15" id="KW-1185">Reference proteome</keyword>
<feature type="domain" description="CNNM transmembrane" evidence="13">
    <location>
        <begin position="1"/>
        <end position="201"/>
    </location>
</feature>
<dbReference type="InterPro" id="IPR000644">
    <property type="entry name" value="CBS_dom"/>
</dbReference>
<dbReference type="SMART" id="SM00116">
    <property type="entry name" value="CBS"/>
    <property type="match status" value="2"/>
</dbReference>
<dbReference type="AlphaFoldDB" id="A0A6V8SRV4"/>
<dbReference type="RefSeq" id="WP_183278987.1">
    <property type="nucleotide sequence ID" value="NZ_BLZR01000001.1"/>
</dbReference>
<evidence type="ECO:0000256" key="10">
    <source>
        <dbReference type="PROSITE-ProRule" id="PRU01193"/>
    </source>
</evidence>
<dbReference type="Proteomes" id="UP000580568">
    <property type="component" value="Unassembled WGS sequence"/>
</dbReference>
<evidence type="ECO:0008006" key="16">
    <source>
        <dbReference type="Google" id="ProtNLM"/>
    </source>
</evidence>
<dbReference type="EMBL" id="BLZR01000001">
    <property type="protein sequence ID" value="GFP77623.1"/>
    <property type="molecule type" value="Genomic_DNA"/>
</dbReference>
<keyword evidence="8 10" id="KW-0472">Membrane</keyword>
<organism evidence="14 15">
    <name type="scientific">Clostridium fungisolvens</name>
    <dbReference type="NCBI Taxonomy" id="1604897"/>
    <lineage>
        <taxon>Bacteria</taxon>
        <taxon>Bacillati</taxon>
        <taxon>Bacillota</taxon>
        <taxon>Clostridia</taxon>
        <taxon>Eubacteriales</taxon>
        <taxon>Clostridiaceae</taxon>
        <taxon>Clostridium</taxon>
    </lineage>
</organism>
<accession>A0A6V8SRV4</accession>
<keyword evidence="5" id="KW-0677">Repeat</keyword>
<feature type="transmembrane region" description="Helical" evidence="11">
    <location>
        <begin position="61"/>
        <end position="82"/>
    </location>
</feature>
<dbReference type="FunFam" id="3.10.580.10:FF:000002">
    <property type="entry name" value="Magnesium/cobalt efflux protein CorC"/>
    <property type="match status" value="1"/>
</dbReference>
<dbReference type="PROSITE" id="PS51371">
    <property type="entry name" value="CBS"/>
    <property type="match status" value="2"/>
</dbReference>
<evidence type="ECO:0000256" key="1">
    <source>
        <dbReference type="ARBA" id="ARBA00004651"/>
    </source>
</evidence>
<evidence type="ECO:0000259" key="13">
    <source>
        <dbReference type="PROSITE" id="PS51846"/>
    </source>
</evidence>
<dbReference type="SUPFAM" id="SSF54631">
    <property type="entry name" value="CBS-domain pair"/>
    <property type="match status" value="1"/>
</dbReference>
<dbReference type="InterPro" id="IPR044751">
    <property type="entry name" value="Ion_transp-like_CBS"/>
</dbReference>
<comment type="similarity">
    <text evidence="2">Belongs to the UPF0053 family.</text>
</comment>
<dbReference type="InterPro" id="IPR051676">
    <property type="entry name" value="UPF0053_domain"/>
</dbReference>
<dbReference type="Gene3D" id="3.10.580.10">
    <property type="entry name" value="CBS-domain"/>
    <property type="match status" value="1"/>
</dbReference>
<evidence type="ECO:0000256" key="11">
    <source>
        <dbReference type="SAM" id="Phobius"/>
    </source>
</evidence>
<comment type="subcellular location">
    <subcellularLocation>
        <location evidence="1">Cell membrane</location>
        <topology evidence="1">Multi-pass membrane protein</topology>
    </subcellularLocation>
</comment>
<reference evidence="14 15" key="1">
    <citation type="submission" date="2020-07" db="EMBL/GenBank/DDBJ databases">
        <title>A new beta-1,3-glucan-decomposing anaerobic bacterium isolated from anoxic soil subjected to biological soil disinfestation.</title>
        <authorList>
            <person name="Ueki A."/>
            <person name="Tonouchi A."/>
        </authorList>
    </citation>
    <scope>NUCLEOTIDE SEQUENCE [LARGE SCALE GENOMIC DNA]</scope>
    <source>
        <strain evidence="14 15">TW1</strain>
    </source>
</reference>
<evidence type="ECO:0000256" key="6">
    <source>
        <dbReference type="ARBA" id="ARBA00022989"/>
    </source>
</evidence>
<protein>
    <recommendedName>
        <fullName evidence="16">Hemolysin</fullName>
    </recommendedName>
</protein>